<evidence type="ECO:0000256" key="1">
    <source>
        <dbReference type="ARBA" id="ARBA00000085"/>
    </source>
</evidence>
<dbReference type="SMART" id="SM00387">
    <property type="entry name" value="HATPase_c"/>
    <property type="match status" value="1"/>
</dbReference>
<keyword evidence="9" id="KW-0418">Kinase</keyword>
<evidence type="ECO:0000256" key="4">
    <source>
        <dbReference type="ARBA" id="ARBA00022475"/>
    </source>
</evidence>
<dbReference type="EMBL" id="JBHUFC010000002">
    <property type="protein sequence ID" value="MFD1787167.1"/>
    <property type="molecule type" value="Genomic_DNA"/>
</dbReference>
<comment type="catalytic activity">
    <reaction evidence="1">
        <text>ATP + protein L-histidine = ADP + protein N-phospho-L-histidine.</text>
        <dbReference type="EC" id="2.7.13.3"/>
    </reaction>
</comment>
<keyword evidence="6" id="KW-0808">Transferase</keyword>
<dbReference type="InterPro" id="IPR017055">
    <property type="entry name" value="Sig_transdc_His_kinase_DctB"/>
</dbReference>
<dbReference type="PANTHER" id="PTHR43065:SF46">
    <property type="entry name" value="C4-DICARBOXYLATE TRANSPORT SENSOR PROTEIN DCTB"/>
    <property type="match status" value="1"/>
</dbReference>
<dbReference type="Proteomes" id="UP001597283">
    <property type="component" value="Unassembled WGS sequence"/>
</dbReference>
<reference evidence="17" key="1">
    <citation type="journal article" date="2019" name="Int. J. Syst. Evol. Microbiol.">
        <title>The Global Catalogue of Microorganisms (GCM) 10K type strain sequencing project: providing services to taxonomists for standard genome sequencing and annotation.</title>
        <authorList>
            <consortium name="The Broad Institute Genomics Platform"/>
            <consortium name="The Broad Institute Genome Sequencing Center for Infectious Disease"/>
            <person name="Wu L."/>
            <person name="Ma J."/>
        </authorList>
    </citation>
    <scope>NUCLEOTIDE SEQUENCE [LARGE SCALE GENOMIC DNA]</scope>
    <source>
        <strain evidence="17">Q85</strain>
    </source>
</reference>
<evidence type="ECO:0000256" key="11">
    <source>
        <dbReference type="ARBA" id="ARBA00022989"/>
    </source>
</evidence>
<evidence type="ECO:0000256" key="8">
    <source>
        <dbReference type="ARBA" id="ARBA00022741"/>
    </source>
</evidence>
<comment type="subcellular location">
    <subcellularLocation>
        <location evidence="2">Cell membrane</location>
        <topology evidence="2">Multi-pass membrane protein</topology>
    </subcellularLocation>
</comment>
<dbReference type="Gene3D" id="6.10.250.3020">
    <property type="match status" value="1"/>
</dbReference>
<dbReference type="PRINTS" id="PR00344">
    <property type="entry name" value="BCTRLSENSOR"/>
</dbReference>
<proteinExistence type="predicted"/>
<dbReference type="PIRSF" id="PIRSF036431">
    <property type="entry name" value="STHK_DctB"/>
    <property type="match status" value="1"/>
</dbReference>
<keyword evidence="5" id="KW-0597">Phosphoprotein</keyword>
<keyword evidence="7 14" id="KW-0812">Transmembrane</keyword>
<dbReference type="PROSITE" id="PS50109">
    <property type="entry name" value="HIS_KIN"/>
    <property type="match status" value="1"/>
</dbReference>
<name>A0ABW4NAI9_9SPHN</name>
<feature type="domain" description="Histidine kinase" evidence="15">
    <location>
        <begin position="378"/>
        <end position="586"/>
    </location>
</feature>
<dbReference type="Pfam" id="PF00512">
    <property type="entry name" value="HisKA"/>
    <property type="match status" value="1"/>
</dbReference>
<dbReference type="CDD" id="cd00082">
    <property type="entry name" value="HisKA"/>
    <property type="match status" value="1"/>
</dbReference>
<evidence type="ECO:0000256" key="3">
    <source>
        <dbReference type="ARBA" id="ARBA00012438"/>
    </source>
</evidence>
<evidence type="ECO:0000313" key="16">
    <source>
        <dbReference type="EMBL" id="MFD1787167.1"/>
    </source>
</evidence>
<dbReference type="SMART" id="SM00388">
    <property type="entry name" value="HisKA"/>
    <property type="match status" value="1"/>
</dbReference>
<dbReference type="Gene3D" id="1.10.287.130">
    <property type="match status" value="1"/>
</dbReference>
<feature type="coiled-coil region" evidence="13">
    <location>
        <begin position="321"/>
        <end position="369"/>
    </location>
</feature>
<evidence type="ECO:0000256" key="9">
    <source>
        <dbReference type="ARBA" id="ARBA00022777"/>
    </source>
</evidence>
<keyword evidence="4" id="KW-1003">Cell membrane</keyword>
<dbReference type="InterPro" id="IPR005467">
    <property type="entry name" value="His_kinase_dom"/>
</dbReference>
<dbReference type="CDD" id="cd12914">
    <property type="entry name" value="PDC1_DGC_like"/>
    <property type="match status" value="1"/>
</dbReference>
<keyword evidence="10 16" id="KW-0067">ATP-binding</keyword>
<organism evidence="16 17">
    <name type="scientific">Sphingomonas floccifaciens</name>
    <dbReference type="NCBI Taxonomy" id="1844115"/>
    <lineage>
        <taxon>Bacteria</taxon>
        <taxon>Pseudomonadati</taxon>
        <taxon>Pseudomonadota</taxon>
        <taxon>Alphaproteobacteria</taxon>
        <taxon>Sphingomonadales</taxon>
        <taxon>Sphingomonadaceae</taxon>
        <taxon>Sphingomonas</taxon>
    </lineage>
</organism>
<gene>
    <name evidence="16" type="ORF">ACFSC3_06255</name>
</gene>
<dbReference type="InterPro" id="IPR036097">
    <property type="entry name" value="HisK_dim/P_sf"/>
</dbReference>
<keyword evidence="17" id="KW-1185">Reference proteome</keyword>
<dbReference type="EC" id="2.7.13.3" evidence="3"/>
<keyword evidence="13" id="KW-0175">Coiled coil</keyword>
<dbReference type="PANTHER" id="PTHR43065">
    <property type="entry name" value="SENSOR HISTIDINE KINASE"/>
    <property type="match status" value="1"/>
</dbReference>
<protein>
    <recommendedName>
        <fullName evidence="3">histidine kinase</fullName>
        <ecNumber evidence="3">2.7.13.3</ecNumber>
    </recommendedName>
</protein>
<feature type="transmembrane region" description="Helical" evidence="14">
    <location>
        <begin position="289"/>
        <end position="308"/>
    </location>
</feature>
<evidence type="ECO:0000256" key="2">
    <source>
        <dbReference type="ARBA" id="ARBA00004651"/>
    </source>
</evidence>
<evidence type="ECO:0000256" key="10">
    <source>
        <dbReference type="ARBA" id="ARBA00022840"/>
    </source>
</evidence>
<dbReference type="InterPro" id="IPR003661">
    <property type="entry name" value="HisK_dim/P_dom"/>
</dbReference>
<evidence type="ECO:0000256" key="6">
    <source>
        <dbReference type="ARBA" id="ARBA00022679"/>
    </source>
</evidence>
<dbReference type="Gene3D" id="3.30.565.10">
    <property type="entry name" value="Histidine kinase-like ATPase, C-terminal domain"/>
    <property type="match status" value="1"/>
</dbReference>
<dbReference type="Gene3D" id="3.30.450.20">
    <property type="entry name" value="PAS domain"/>
    <property type="match status" value="2"/>
</dbReference>
<keyword evidence="14" id="KW-0472">Membrane</keyword>
<keyword evidence="11 14" id="KW-1133">Transmembrane helix</keyword>
<dbReference type="CDD" id="cd00075">
    <property type="entry name" value="HATPase"/>
    <property type="match status" value="1"/>
</dbReference>
<dbReference type="SUPFAM" id="SSF47384">
    <property type="entry name" value="Homodimeric domain of signal transducing histidine kinase"/>
    <property type="match status" value="1"/>
</dbReference>
<accession>A0ABW4NAI9</accession>
<evidence type="ECO:0000313" key="17">
    <source>
        <dbReference type="Proteomes" id="UP001597283"/>
    </source>
</evidence>
<dbReference type="SUPFAM" id="SSF55874">
    <property type="entry name" value="ATPase domain of HSP90 chaperone/DNA topoisomerase II/histidine kinase"/>
    <property type="match status" value="1"/>
</dbReference>
<evidence type="ECO:0000256" key="12">
    <source>
        <dbReference type="ARBA" id="ARBA00023012"/>
    </source>
</evidence>
<comment type="caution">
    <text evidence="16">The sequence shown here is derived from an EMBL/GenBank/DDBJ whole genome shotgun (WGS) entry which is preliminary data.</text>
</comment>
<evidence type="ECO:0000256" key="7">
    <source>
        <dbReference type="ARBA" id="ARBA00022692"/>
    </source>
</evidence>
<dbReference type="RefSeq" id="WP_380939532.1">
    <property type="nucleotide sequence ID" value="NZ_JBHUFC010000002.1"/>
</dbReference>
<dbReference type="Pfam" id="PF02518">
    <property type="entry name" value="HATPase_c"/>
    <property type="match status" value="1"/>
</dbReference>
<dbReference type="GO" id="GO:0005524">
    <property type="term" value="F:ATP binding"/>
    <property type="evidence" value="ECO:0007669"/>
    <property type="project" value="UniProtKB-KW"/>
</dbReference>
<dbReference type="InterPro" id="IPR003594">
    <property type="entry name" value="HATPase_dom"/>
</dbReference>
<evidence type="ECO:0000256" key="5">
    <source>
        <dbReference type="ARBA" id="ARBA00022553"/>
    </source>
</evidence>
<evidence type="ECO:0000256" key="14">
    <source>
        <dbReference type="SAM" id="Phobius"/>
    </source>
</evidence>
<dbReference type="SUPFAM" id="SSF103190">
    <property type="entry name" value="Sensory domain-like"/>
    <property type="match status" value="1"/>
</dbReference>
<sequence>MPSRHAPRWIAPLVVALVVLTVATFAGDRWSRAQATRATDAIALATARGHAALLASELQKFRLLPLVLVEFPDVRAALSGSQPAQARLDARLEQLVARTDAANLYVIDTAGRTVASSNYRAPTSFVGQNYSFRPYFRDAMRRGASELFALGTVSGRPGFYLARRVDEGGRALGVVVVKVEFEAVEAAWARASGASFVVGPQNVVLITSRSDWRFRSIGPVAPAVAAAARRTLQFGAAAPLPAPLVISGSIAVAGGDRYRIGIVPAPIAGARLIHLTPFAPALSSARTLALLWGFGALLCAGVVGAVVVRGAERRRLQREAHARLEQQVAARTADLRDANERLRIESEERVATDRRYRAAREELAQANRLGTLGQITAGVAHEINQPVAAIRTFAENGTILLDRGAEDAARDNLGRIVALADRIGTIKAELRGFARKRTPAGGTATLGDILDGTLILIGERARGRIAVDTDPDTRAVRLVGDRVRIEQILVNLIQNALDAIGETDGRITVSAVREEARMTLTVADTGSGVDPGIRDALFTPFTSGKPAGLGLGLAIARDIAREFGGDLALLPDGPGAHFALTLAVTP</sequence>
<dbReference type="InterPro" id="IPR036890">
    <property type="entry name" value="HATPase_C_sf"/>
</dbReference>
<evidence type="ECO:0000256" key="13">
    <source>
        <dbReference type="SAM" id="Coils"/>
    </source>
</evidence>
<keyword evidence="12" id="KW-0902">Two-component regulatory system</keyword>
<dbReference type="InterPro" id="IPR029151">
    <property type="entry name" value="Sensor-like_sf"/>
</dbReference>
<evidence type="ECO:0000259" key="15">
    <source>
        <dbReference type="PROSITE" id="PS50109"/>
    </source>
</evidence>
<dbReference type="InterPro" id="IPR004358">
    <property type="entry name" value="Sig_transdc_His_kin-like_C"/>
</dbReference>
<keyword evidence="8" id="KW-0547">Nucleotide-binding</keyword>